<comment type="subcellular location">
    <subcellularLocation>
        <location evidence="2">Membrane</location>
        <topology evidence="2">Multi-pass membrane protein</topology>
    </subcellularLocation>
    <subcellularLocation>
        <location evidence="1">Plastid</location>
        <location evidence="1">Chloroplast envelope</location>
    </subcellularLocation>
</comment>
<dbReference type="PANTHER" id="PTHR10361">
    <property type="entry name" value="SODIUM-BILE ACID COTRANSPORTER"/>
    <property type="match status" value="1"/>
</dbReference>
<keyword evidence="10" id="KW-1185">Reference proteome</keyword>
<evidence type="ECO:0000256" key="5">
    <source>
        <dbReference type="ARBA" id="ARBA00022989"/>
    </source>
</evidence>
<evidence type="ECO:0000313" key="9">
    <source>
        <dbReference type="EMBL" id="CAI9770142.1"/>
    </source>
</evidence>
<name>A0AAD2DWF0_9LAMI</name>
<feature type="chain" id="PRO_5042212016" evidence="8">
    <location>
        <begin position="22"/>
        <end position="264"/>
    </location>
</feature>
<reference evidence="9" key="1">
    <citation type="submission" date="2023-05" db="EMBL/GenBank/DDBJ databases">
        <authorList>
            <person name="Huff M."/>
        </authorList>
    </citation>
    <scope>NUCLEOTIDE SEQUENCE</scope>
</reference>
<dbReference type="InterPro" id="IPR038770">
    <property type="entry name" value="Na+/solute_symporter_sf"/>
</dbReference>
<keyword evidence="5 7" id="KW-1133">Transmembrane helix</keyword>
<evidence type="ECO:0000256" key="4">
    <source>
        <dbReference type="ARBA" id="ARBA00022692"/>
    </source>
</evidence>
<dbReference type="InterPro" id="IPR004710">
    <property type="entry name" value="Bilac:Na_transpt"/>
</dbReference>
<feature type="signal peptide" evidence="8">
    <location>
        <begin position="1"/>
        <end position="21"/>
    </location>
</feature>
<dbReference type="GO" id="GO:0009941">
    <property type="term" value="C:chloroplast envelope"/>
    <property type="evidence" value="ECO:0007669"/>
    <property type="project" value="UniProtKB-SubCell"/>
</dbReference>
<dbReference type="EMBL" id="OU503045">
    <property type="protein sequence ID" value="CAI9770142.1"/>
    <property type="molecule type" value="Genomic_DNA"/>
</dbReference>
<dbReference type="InterPro" id="IPR002657">
    <property type="entry name" value="BilAc:Na_symport/Acr3"/>
</dbReference>
<organism evidence="9 10">
    <name type="scientific">Fraxinus pennsylvanica</name>
    <dbReference type="NCBI Taxonomy" id="56036"/>
    <lineage>
        <taxon>Eukaryota</taxon>
        <taxon>Viridiplantae</taxon>
        <taxon>Streptophyta</taxon>
        <taxon>Embryophyta</taxon>
        <taxon>Tracheophyta</taxon>
        <taxon>Spermatophyta</taxon>
        <taxon>Magnoliopsida</taxon>
        <taxon>eudicotyledons</taxon>
        <taxon>Gunneridae</taxon>
        <taxon>Pentapetalae</taxon>
        <taxon>asterids</taxon>
        <taxon>lamiids</taxon>
        <taxon>Lamiales</taxon>
        <taxon>Oleaceae</taxon>
        <taxon>Oleeae</taxon>
        <taxon>Fraxinus</taxon>
    </lineage>
</organism>
<evidence type="ECO:0000256" key="6">
    <source>
        <dbReference type="ARBA" id="ARBA00023136"/>
    </source>
</evidence>
<comment type="similarity">
    <text evidence="3">Belongs to the bile acid:sodium symporter (BASS) (TC 2.A.28) family.</text>
</comment>
<protein>
    <submittedName>
        <fullName evidence="9">Uncharacterized protein</fullName>
    </submittedName>
</protein>
<keyword evidence="8" id="KW-0732">Signal</keyword>
<dbReference type="PANTHER" id="PTHR10361:SF66">
    <property type="entry name" value="OS12G0170300 PROTEIN"/>
    <property type="match status" value="1"/>
</dbReference>
<feature type="transmembrane region" description="Helical" evidence="7">
    <location>
        <begin position="64"/>
        <end position="86"/>
    </location>
</feature>
<sequence length="264" mass="27780">MTVCTTLGAVILTPLLTKILAGTYVPVDAVKISISTMQVVVAPILLGSYMQSAFPEAVKVGMPIAPLLAVLAASLLASTYLSAALVRFKKPQQRAISVEVGMQNSSLGVVLSSSYFTSPMVALPPAVSAVIMNIMGGSLGFIWRYIDPSDPKDSFEVAKGSIQSDLHLDGVAGVGVAVSKNDRQNIVPNILSQAAFSTGSDYHLSEAKAIMLLAGETSVSATVVKNASNISQKSPACKLQPNLPIATKRSLEPFFQQTTRQVNE</sequence>
<evidence type="ECO:0000256" key="3">
    <source>
        <dbReference type="ARBA" id="ARBA00006528"/>
    </source>
</evidence>
<dbReference type="Pfam" id="PF01758">
    <property type="entry name" value="SBF"/>
    <property type="match status" value="1"/>
</dbReference>
<keyword evidence="6 7" id="KW-0472">Membrane</keyword>
<accession>A0AAD2DWF0</accession>
<gene>
    <name evidence="9" type="ORF">FPE_LOCUS17775</name>
</gene>
<dbReference type="Gene3D" id="1.20.1530.20">
    <property type="match status" value="1"/>
</dbReference>
<keyword evidence="4 7" id="KW-0812">Transmembrane</keyword>
<dbReference type="AlphaFoldDB" id="A0AAD2DWF0"/>
<dbReference type="GO" id="GO:0016020">
    <property type="term" value="C:membrane"/>
    <property type="evidence" value="ECO:0007669"/>
    <property type="project" value="UniProtKB-SubCell"/>
</dbReference>
<proteinExistence type="inferred from homology"/>
<evidence type="ECO:0000256" key="8">
    <source>
        <dbReference type="SAM" id="SignalP"/>
    </source>
</evidence>
<evidence type="ECO:0000256" key="1">
    <source>
        <dbReference type="ARBA" id="ARBA00004119"/>
    </source>
</evidence>
<evidence type="ECO:0000313" key="10">
    <source>
        <dbReference type="Proteomes" id="UP000834106"/>
    </source>
</evidence>
<evidence type="ECO:0000256" key="7">
    <source>
        <dbReference type="SAM" id="Phobius"/>
    </source>
</evidence>
<evidence type="ECO:0000256" key="2">
    <source>
        <dbReference type="ARBA" id="ARBA00004141"/>
    </source>
</evidence>
<dbReference type="Proteomes" id="UP000834106">
    <property type="component" value="Chromosome 10"/>
</dbReference>